<proteinExistence type="predicted"/>
<dbReference type="Proteomes" id="UP001525566">
    <property type="component" value="Unassembled WGS sequence"/>
</dbReference>
<sequence length="126" mass="13985">MQLFPFSGVGVEDMLSQLYALPDAALFIEAETIKLGFKQWINDHFVLTENQIRFLTSMSHDVSRSYAEQCSFCFLHRLDIKLISPVPPQVPGYAKWIASGSTISVKTDGTGESAISGTLTFTVSYQ</sequence>
<dbReference type="EMBL" id="JAOAMU010000002">
    <property type="protein sequence ID" value="MCT2561839.1"/>
    <property type="molecule type" value="Genomic_DNA"/>
</dbReference>
<name>A0ABT2ISN6_9FLAO</name>
<comment type="caution">
    <text evidence="1">The sequence shown here is derived from an EMBL/GenBank/DDBJ whole genome shotgun (WGS) entry which is preliminary data.</text>
</comment>
<dbReference type="RefSeq" id="WP_259838122.1">
    <property type="nucleotide sequence ID" value="NZ_JAOAMU010000002.1"/>
</dbReference>
<evidence type="ECO:0000313" key="1">
    <source>
        <dbReference type="EMBL" id="MCT2561839.1"/>
    </source>
</evidence>
<evidence type="ECO:0000313" key="2">
    <source>
        <dbReference type="Proteomes" id="UP001525566"/>
    </source>
</evidence>
<keyword evidence="2" id="KW-1185">Reference proteome</keyword>
<gene>
    <name evidence="1" type="ORF">N0B48_08080</name>
</gene>
<reference evidence="1 2" key="1">
    <citation type="submission" date="2022-09" db="EMBL/GenBank/DDBJ databases">
        <title>Chryseobacterium oleae sp.nov., isolated from the inter-root soil of Pyrola calliantha H. Andr. in Tibet.</title>
        <authorList>
            <person name="Li Z."/>
        </authorList>
    </citation>
    <scope>NUCLEOTIDE SEQUENCE [LARGE SCALE GENOMIC DNA]</scope>
    <source>
        <strain evidence="2">pc1-10</strain>
    </source>
</reference>
<protein>
    <submittedName>
        <fullName evidence="1">Uncharacterized protein</fullName>
    </submittedName>
</protein>
<accession>A0ABT2ISN6</accession>
<organism evidence="1 2">
    <name type="scientific">Chryseobacterium herbae</name>
    <dbReference type="NCBI Taxonomy" id="2976476"/>
    <lineage>
        <taxon>Bacteria</taxon>
        <taxon>Pseudomonadati</taxon>
        <taxon>Bacteroidota</taxon>
        <taxon>Flavobacteriia</taxon>
        <taxon>Flavobacteriales</taxon>
        <taxon>Weeksellaceae</taxon>
        <taxon>Chryseobacterium group</taxon>
        <taxon>Chryseobacterium</taxon>
    </lineage>
</organism>